<evidence type="ECO:0000256" key="2">
    <source>
        <dbReference type="ARBA" id="ARBA00022833"/>
    </source>
</evidence>
<keyword evidence="2" id="KW-0862">Zinc</keyword>
<dbReference type="InterPro" id="IPR011009">
    <property type="entry name" value="Kinase-like_dom_sf"/>
</dbReference>
<keyword evidence="4" id="KW-0238">DNA-binding</keyword>
<evidence type="ECO:0008006" key="12">
    <source>
        <dbReference type="Google" id="ProtNLM"/>
    </source>
</evidence>
<dbReference type="AlphaFoldDB" id="A0A0C3EUC1"/>
<evidence type="ECO:0000256" key="6">
    <source>
        <dbReference type="ARBA" id="ARBA00023242"/>
    </source>
</evidence>
<sequence length="540" mass="59271">MQHIMRDDPCHQATFGMTIENVMTRVWFCFRLSSVKDSILLLSLKHLLSSSPRSRNAFANKKPLGFDPTIDRVPGELTHFVITVHPHNDNKLLRRFRTTNIISSFGTEPLRGRGTRVFDAIKLDGHGNEIGSPVVLNDIWIDHDCTREGVILAQLYDEADDEDKELVKKHFLIVICHGDVWTEPNVLDDTEGGLMRGLTAATDSMFELQQKQLVVPKHQAASGSQGLRATSCLHAAHPNLKYTHKTHYRIVFEEKGVTIDLIPIFPEVMKVLTETVTALQLLRKLGWVHCDVSIGNILSCNGRAKLADLEYAKKMGNTKSHDMRTASRSRLRFPATSDGARKMVDVLASAADVDDATTGADGNTAFLLAICGYTGQLSPSSSDNTPFSGNASTHASATTNATANVNPSATPGGGVASKITADLCYEQSRTLVMNRLQRGGSSLESVQTLLLCVLKDQGKGAESQAWLLLGLAMRMGQDLGLHLDSILVDDGKRKEKEKYKYSVEDVGLDTDPGPFPLAPAWSTSGHRRRKSLPTYNTNNI</sequence>
<dbReference type="Pfam" id="PF04082">
    <property type="entry name" value="Fungal_trans"/>
    <property type="match status" value="1"/>
</dbReference>
<reference evidence="11" key="2">
    <citation type="submission" date="2015-01" db="EMBL/GenBank/DDBJ databases">
        <title>Evolutionary Origins and Diversification of the Mycorrhizal Mutualists.</title>
        <authorList>
            <consortium name="DOE Joint Genome Institute"/>
            <consortium name="Mycorrhizal Genomics Consortium"/>
            <person name="Kohler A."/>
            <person name="Kuo A."/>
            <person name="Nagy L.G."/>
            <person name="Floudas D."/>
            <person name="Copeland A."/>
            <person name="Barry K.W."/>
            <person name="Cichocki N."/>
            <person name="Veneault-Fourrey C."/>
            <person name="LaButti K."/>
            <person name="Lindquist E.A."/>
            <person name="Lipzen A."/>
            <person name="Lundell T."/>
            <person name="Morin E."/>
            <person name="Murat C."/>
            <person name="Riley R."/>
            <person name="Ohm R."/>
            <person name="Sun H."/>
            <person name="Tunlid A."/>
            <person name="Henrissat B."/>
            <person name="Grigoriev I.V."/>
            <person name="Hibbett D.S."/>
            <person name="Martin F."/>
        </authorList>
    </citation>
    <scope>NUCLEOTIDE SEQUENCE [LARGE SCALE GENOMIC DNA]</scope>
    <source>
        <strain evidence="11">F 1598</strain>
    </source>
</reference>
<evidence type="ECO:0000313" key="11">
    <source>
        <dbReference type="Proteomes" id="UP000054166"/>
    </source>
</evidence>
<evidence type="ECO:0000259" key="9">
    <source>
        <dbReference type="Pfam" id="PF17667"/>
    </source>
</evidence>
<reference evidence="10 11" key="1">
    <citation type="submission" date="2014-04" db="EMBL/GenBank/DDBJ databases">
        <authorList>
            <consortium name="DOE Joint Genome Institute"/>
            <person name="Kuo A."/>
            <person name="Tarkka M."/>
            <person name="Buscot F."/>
            <person name="Kohler A."/>
            <person name="Nagy L.G."/>
            <person name="Floudas D."/>
            <person name="Copeland A."/>
            <person name="Barry K.W."/>
            <person name="Cichocki N."/>
            <person name="Veneault-Fourrey C."/>
            <person name="LaButti K."/>
            <person name="Lindquist E.A."/>
            <person name="Lipzen A."/>
            <person name="Lundell T."/>
            <person name="Morin E."/>
            <person name="Murat C."/>
            <person name="Sun H."/>
            <person name="Tunlid A."/>
            <person name="Henrissat B."/>
            <person name="Grigoriev I.V."/>
            <person name="Hibbett D.S."/>
            <person name="Martin F."/>
            <person name="Nordberg H.P."/>
            <person name="Cantor M.N."/>
            <person name="Hua S.X."/>
        </authorList>
    </citation>
    <scope>NUCLEOTIDE SEQUENCE [LARGE SCALE GENOMIC DNA]</scope>
    <source>
        <strain evidence="10 11">F 1598</strain>
    </source>
</reference>
<accession>A0A0C3EUC1</accession>
<evidence type="ECO:0000256" key="5">
    <source>
        <dbReference type="ARBA" id="ARBA00023163"/>
    </source>
</evidence>
<dbReference type="OrthoDB" id="3260094at2759"/>
<feature type="domain" description="Xylanolytic transcriptional activator regulatory" evidence="8">
    <location>
        <begin position="396"/>
        <end position="490"/>
    </location>
</feature>
<dbReference type="GO" id="GO:0008270">
    <property type="term" value="F:zinc ion binding"/>
    <property type="evidence" value="ECO:0007669"/>
    <property type="project" value="InterPro"/>
</dbReference>
<dbReference type="InterPro" id="IPR007219">
    <property type="entry name" value="XnlR_reg_dom"/>
</dbReference>
<proteinExistence type="predicted"/>
<keyword evidence="5" id="KW-0804">Transcription</keyword>
<name>A0A0C3EUC1_PILCF</name>
<dbReference type="InterPro" id="IPR051615">
    <property type="entry name" value="Transcr_Regulatory_Elem"/>
</dbReference>
<feature type="region of interest" description="Disordered" evidence="7">
    <location>
        <begin position="517"/>
        <end position="540"/>
    </location>
</feature>
<keyword evidence="3" id="KW-0805">Transcription regulation</keyword>
<evidence type="ECO:0000313" key="10">
    <source>
        <dbReference type="EMBL" id="KIM76100.1"/>
    </source>
</evidence>
<evidence type="ECO:0000256" key="4">
    <source>
        <dbReference type="ARBA" id="ARBA00023125"/>
    </source>
</evidence>
<keyword evidence="11" id="KW-1185">Reference proteome</keyword>
<dbReference type="Gene3D" id="1.10.510.10">
    <property type="entry name" value="Transferase(Phosphotransferase) domain 1"/>
    <property type="match status" value="1"/>
</dbReference>
<gene>
    <name evidence="10" type="ORF">PILCRDRAFT_654906</name>
</gene>
<dbReference type="HOGENOM" id="CLU_504441_0_0_1"/>
<evidence type="ECO:0000259" key="8">
    <source>
        <dbReference type="Pfam" id="PF04082"/>
    </source>
</evidence>
<keyword evidence="1" id="KW-0479">Metal-binding</keyword>
<organism evidence="10 11">
    <name type="scientific">Piloderma croceum (strain F 1598)</name>
    <dbReference type="NCBI Taxonomy" id="765440"/>
    <lineage>
        <taxon>Eukaryota</taxon>
        <taxon>Fungi</taxon>
        <taxon>Dikarya</taxon>
        <taxon>Basidiomycota</taxon>
        <taxon>Agaricomycotina</taxon>
        <taxon>Agaricomycetes</taxon>
        <taxon>Agaricomycetidae</taxon>
        <taxon>Atheliales</taxon>
        <taxon>Atheliaceae</taxon>
        <taxon>Piloderma</taxon>
    </lineage>
</organism>
<protein>
    <recommendedName>
        <fullName evidence="12">Fungal-type protein kinase domain-containing protein</fullName>
    </recommendedName>
</protein>
<dbReference type="InterPro" id="IPR040976">
    <property type="entry name" value="Pkinase_fungal"/>
</dbReference>
<dbReference type="Proteomes" id="UP000054166">
    <property type="component" value="Unassembled WGS sequence"/>
</dbReference>
<keyword evidence="6" id="KW-0539">Nucleus</keyword>
<dbReference type="EMBL" id="KN833038">
    <property type="protein sequence ID" value="KIM76100.1"/>
    <property type="molecule type" value="Genomic_DNA"/>
</dbReference>
<dbReference type="GO" id="GO:0003677">
    <property type="term" value="F:DNA binding"/>
    <property type="evidence" value="ECO:0007669"/>
    <property type="project" value="UniProtKB-KW"/>
</dbReference>
<dbReference type="PANTHER" id="PTHR31313">
    <property type="entry name" value="TY1 ENHANCER ACTIVATOR"/>
    <property type="match status" value="1"/>
</dbReference>
<evidence type="ECO:0000256" key="3">
    <source>
        <dbReference type="ARBA" id="ARBA00023015"/>
    </source>
</evidence>
<evidence type="ECO:0000256" key="7">
    <source>
        <dbReference type="SAM" id="MobiDB-lite"/>
    </source>
</evidence>
<dbReference type="InParanoid" id="A0A0C3EUC1"/>
<dbReference type="Pfam" id="PF17667">
    <property type="entry name" value="Pkinase_fungal"/>
    <property type="match status" value="1"/>
</dbReference>
<evidence type="ECO:0000256" key="1">
    <source>
        <dbReference type="ARBA" id="ARBA00022723"/>
    </source>
</evidence>
<dbReference type="SUPFAM" id="SSF56112">
    <property type="entry name" value="Protein kinase-like (PK-like)"/>
    <property type="match status" value="1"/>
</dbReference>
<dbReference type="PANTHER" id="PTHR31313:SF81">
    <property type="entry name" value="TY1 ENHANCER ACTIVATOR"/>
    <property type="match status" value="1"/>
</dbReference>
<dbReference type="CDD" id="cd12148">
    <property type="entry name" value="fungal_TF_MHR"/>
    <property type="match status" value="1"/>
</dbReference>
<feature type="domain" description="Fungal-type protein kinase" evidence="9">
    <location>
        <begin position="2"/>
        <end position="325"/>
    </location>
</feature>
<dbReference type="GO" id="GO:0006351">
    <property type="term" value="P:DNA-templated transcription"/>
    <property type="evidence" value="ECO:0007669"/>
    <property type="project" value="InterPro"/>
</dbReference>